<dbReference type="GO" id="GO:0046677">
    <property type="term" value="P:response to antibiotic"/>
    <property type="evidence" value="ECO:0007669"/>
    <property type="project" value="InterPro"/>
</dbReference>
<evidence type="ECO:0000256" key="3">
    <source>
        <dbReference type="ARBA" id="ARBA00022801"/>
    </source>
</evidence>
<feature type="active site" evidence="7">
    <location>
        <position position="155"/>
    </location>
</feature>
<feature type="active site" description="Proton acceptor" evidence="7">
    <location>
        <position position="103"/>
    </location>
</feature>
<dbReference type="Gene3D" id="3.40.710.10">
    <property type="entry name" value="DD-peptidase/beta-lactamase superfamily"/>
    <property type="match status" value="1"/>
</dbReference>
<dbReference type="PRINTS" id="PR00725">
    <property type="entry name" value="DADACBPTASE1"/>
</dbReference>
<feature type="domain" description="Peptidase S11 D-alanyl-D-alanine carboxypeptidase A N-terminal" evidence="10">
    <location>
        <begin position="70"/>
        <end position="300"/>
    </location>
</feature>
<evidence type="ECO:0000256" key="1">
    <source>
        <dbReference type="ARBA" id="ARBA00007164"/>
    </source>
</evidence>
<feature type="binding site" evidence="8">
    <location>
        <position position="268"/>
    </location>
    <ligand>
        <name>substrate</name>
    </ligand>
</feature>
<reference evidence="11 12" key="1">
    <citation type="journal article" date="2016" name="Nat. Commun.">
        <title>Thousands of microbial genomes shed light on interconnected biogeochemical processes in an aquifer system.</title>
        <authorList>
            <person name="Anantharaman K."/>
            <person name="Brown C.T."/>
            <person name="Hug L.A."/>
            <person name="Sharon I."/>
            <person name="Castelle C.J."/>
            <person name="Probst A.J."/>
            <person name="Thomas B.C."/>
            <person name="Singh A."/>
            <person name="Wilkins M.J."/>
            <person name="Karaoz U."/>
            <person name="Brodie E.L."/>
            <person name="Williams K.H."/>
            <person name="Hubbard S.S."/>
            <person name="Banfield J.F."/>
        </authorList>
    </citation>
    <scope>NUCLEOTIDE SEQUENCE [LARGE SCALE GENOMIC DNA]</scope>
</reference>
<name>A0A1F7U7K9_9BACT</name>
<dbReference type="SUPFAM" id="SSF56601">
    <property type="entry name" value="beta-lactamase/transpeptidase-like"/>
    <property type="match status" value="1"/>
</dbReference>
<evidence type="ECO:0000256" key="2">
    <source>
        <dbReference type="ARBA" id="ARBA00022729"/>
    </source>
</evidence>
<comment type="similarity">
    <text evidence="1 9">Belongs to the peptidase S11 family.</text>
</comment>
<dbReference type="GO" id="GO:0008360">
    <property type="term" value="P:regulation of cell shape"/>
    <property type="evidence" value="ECO:0007669"/>
    <property type="project" value="UniProtKB-KW"/>
</dbReference>
<dbReference type="EMBL" id="MGDZ01000004">
    <property type="protein sequence ID" value="OGL74242.1"/>
    <property type="molecule type" value="Genomic_DNA"/>
</dbReference>
<dbReference type="PANTHER" id="PTHR35333">
    <property type="entry name" value="BETA-LACTAMASE"/>
    <property type="match status" value="1"/>
</dbReference>
<dbReference type="Proteomes" id="UP000176303">
    <property type="component" value="Unassembled WGS sequence"/>
</dbReference>
<dbReference type="AlphaFoldDB" id="A0A1F7U7K9"/>
<dbReference type="InterPro" id="IPR000871">
    <property type="entry name" value="Beta-lactam_class-A"/>
</dbReference>
<keyword evidence="6" id="KW-0961">Cell wall biogenesis/degradation</keyword>
<evidence type="ECO:0000256" key="7">
    <source>
        <dbReference type="PIRSR" id="PIRSR618044-1"/>
    </source>
</evidence>
<dbReference type="GO" id="GO:0008800">
    <property type="term" value="F:beta-lactamase activity"/>
    <property type="evidence" value="ECO:0007669"/>
    <property type="project" value="InterPro"/>
</dbReference>
<sequence length="323" mass="34452">MIFILFLQLALLLFLPGLTLPGAEFDSLIEPAEASAVTFSTLPPPAARLPTADERFSQPRKIRPESLGVRISARSALVVDAGSGETLFSKDPDALLPVASLTKLASALVFVESKPDWDSEVTIASSDMRGGAVEYLIPGESVTAKELFEIALVGSSNTAVAAMSRSTGLNAEEFVARMNAKTALLGLKRTSFVEPTGLNPANVGTAREVARLAQAAFLEPRIREAVTTRQVTVRPKNSKGSRTRVIRSTDALLSSFLAKPPYELIGGKTGSLGGGVGYHFVMSLENGESRPVIVVVLGSDSNAARFQDAKSLAVWTFDTWSWK</sequence>
<evidence type="ECO:0000256" key="8">
    <source>
        <dbReference type="PIRSR" id="PIRSR618044-2"/>
    </source>
</evidence>
<keyword evidence="2" id="KW-0732">Signal</keyword>
<protein>
    <recommendedName>
        <fullName evidence="10">Peptidase S11 D-alanyl-D-alanine carboxypeptidase A N-terminal domain-containing protein</fullName>
    </recommendedName>
</protein>
<dbReference type="GO" id="GO:0030655">
    <property type="term" value="P:beta-lactam antibiotic catabolic process"/>
    <property type="evidence" value="ECO:0007669"/>
    <property type="project" value="InterPro"/>
</dbReference>
<dbReference type="GO" id="GO:0009252">
    <property type="term" value="P:peptidoglycan biosynthetic process"/>
    <property type="evidence" value="ECO:0007669"/>
    <property type="project" value="UniProtKB-KW"/>
</dbReference>
<evidence type="ECO:0000256" key="5">
    <source>
        <dbReference type="ARBA" id="ARBA00022984"/>
    </source>
</evidence>
<dbReference type="InterPro" id="IPR001967">
    <property type="entry name" value="Peptidase_S11_N"/>
</dbReference>
<dbReference type="Pfam" id="PF00768">
    <property type="entry name" value="Peptidase_S11"/>
    <property type="match status" value="1"/>
</dbReference>
<dbReference type="PANTHER" id="PTHR35333:SF4">
    <property type="entry name" value="SLR0121 PROTEIN"/>
    <property type="match status" value="1"/>
</dbReference>
<evidence type="ECO:0000256" key="9">
    <source>
        <dbReference type="RuleBase" id="RU004016"/>
    </source>
</evidence>
<evidence type="ECO:0000313" key="12">
    <source>
        <dbReference type="Proteomes" id="UP000176303"/>
    </source>
</evidence>
<evidence type="ECO:0000259" key="10">
    <source>
        <dbReference type="Pfam" id="PF00768"/>
    </source>
</evidence>
<dbReference type="InterPro" id="IPR012338">
    <property type="entry name" value="Beta-lactam/transpept-like"/>
</dbReference>
<organism evidence="11 12">
    <name type="scientific">Candidatus Uhrbacteria bacterium RIFCSPHIGHO2_02_FULL_57_19</name>
    <dbReference type="NCBI Taxonomy" id="1802391"/>
    <lineage>
        <taxon>Bacteria</taxon>
        <taxon>Candidatus Uhriibacteriota</taxon>
    </lineage>
</organism>
<evidence type="ECO:0000256" key="4">
    <source>
        <dbReference type="ARBA" id="ARBA00022960"/>
    </source>
</evidence>
<dbReference type="STRING" id="1802391.A3D72_03625"/>
<evidence type="ECO:0000256" key="6">
    <source>
        <dbReference type="ARBA" id="ARBA00023316"/>
    </source>
</evidence>
<evidence type="ECO:0000313" key="11">
    <source>
        <dbReference type="EMBL" id="OGL74242.1"/>
    </source>
</evidence>
<dbReference type="GO" id="GO:0071555">
    <property type="term" value="P:cell wall organization"/>
    <property type="evidence" value="ECO:0007669"/>
    <property type="project" value="UniProtKB-KW"/>
</dbReference>
<proteinExistence type="inferred from homology"/>
<dbReference type="InterPro" id="IPR018044">
    <property type="entry name" value="Peptidase_S11"/>
</dbReference>
<dbReference type="GO" id="GO:0009002">
    <property type="term" value="F:serine-type D-Ala-D-Ala carboxypeptidase activity"/>
    <property type="evidence" value="ECO:0007669"/>
    <property type="project" value="InterPro"/>
</dbReference>
<dbReference type="GO" id="GO:0006508">
    <property type="term" value="P:proteolysis"/>
    <property type="evidence" value="ECO:0007669"/>
    <property type="project" value="InterPro"/>
</dbReference>
<gene>
    <name evidence="11" type="ORF">A3D72_03625</name>
</gene>
<comment type="caution">
    <text evidence="11">The sequence shown here is derived from an EMBL/GenBank/DDBJ whole genome shotgun (WGS) entry which is preliminary data.</text>
</comment>
<keyword evidence="5" id="KW-0573">Peptidoglycan synthesis</keyword>
<keyword evidence="4" id="KW-0133">Cell shape</keyword>
<accession>A0A1F7U7K9</accession>
<feature type="active site" description="Acyl-ester intermediate" evidence="7">
    <location>
        <position position="100"/>
    </location>
</feature>
<keyword evidence="3" id="KW-0378">Hydrolase</keyword>